<dbReference type="PROSITE" id="PS51257">
    <property type="entry name" value="PROKAR_LIPOPROTEIN"/>
    <property type="match status" value="1"/>
</dbReference>
<reference evidence="4" key="1">
    <citation type="submission" date="2021-03" db="EMBL/GenBank/DDBJ databases">
        <authorList>
            <consortium name="Genoscope - CEA"/>
            <person name="William W."/>
        </authorList>
    </citation>
    <scope>NUCLEOTIDE SEQUENCE</scope>
    <source>
        <strain evidence="4">Doubled-haploid Pahang</strain>
    </source>
</reference>
<sequence>MARPLSLKHPCFALVLLYIASSCCEAQDAIQIVARAALCFDNRTVIDNCLTSMGISTNGTANATSNSSTPVPQQDNATASFCSSPCLGEMMLMTSCFDGIMSSFGFYRPGLMQGVQAVFQMACSGGGGNGSSNATLSRVAYGGESDVMGEANVGGVLLVPAFMSLLMPVLFISFYLA</sequence>
<proteinExistence type="predicted"/>
<keyword evidence="2" id="KW-0732">Signal</keyword>
<dbReference type="InterPro" id="IPR056633">
    <property type="entry name" value="DUF7731"/>
</dbReference>
<dbReference type="PANTHER" id="PTHR34366:SF9">
    <property type="entry name" value="OS03G0304200 PROTEIN"/>
    <property type="match status" value="1"/>
</dbReference>
<organism evidence="4">
    <name type="scientific">Musa acuminata subsp. malaccensis</name>
    <name type="common">Wild banana</name>
    <name type="synonym">Musa malaccensis</name>
    <dbReference type="NCBI Taxonomy" id="214687"/>
    <lineage>
        <taxon>Eukaryota</taxon>
        <taxon>Viridiplantae</taxon>
        <taxon>Streptophyta</taxon>
        <taxon>Embryophyta</taxon>
        <taxon>Tracheophyta</taxon>
        <taxon>Spermatophyta</taxon>
        <taxon>Magnoliopsida</taxon>
        <taxon>Liliopsida</taxon>
        <taxon>Zingiberales</taxon>
        <taxon>Musaceae</taxon>
        <taxon>Musa</taxon>
    </lineage>
</organism>
<dbReference type="AlphaFoldDB" id="A0A8D7FDK4"/>
<feature type="domain" description="DUF7731" evidence="3">
    <location>
        <begin position="30"/>
        <end position="133"/>
    </location>
</feature>
<feature type="chain" id="PRO_5034383896" evidence="2">
    <location>
        <begin position="27"/>
        <end position="177"/>
    </location>
</feature>
<dbReference type="EMBL" id="HG996468">
    <property type="protein sequence ID" value="CAG1849524.1"/>
    <property type="molecule type" value="Genomic_DNA"/>
</dbReference>
<keyword evidence="1" id="KW-1133">Transmembrane helix</keyword>
<evidence type="ECO:0000256" key="2">
    <source>
        <dbReference type="SAM" id="SignalP"/>
    </source>
</evidence>
<keyword evidence="1" id="KW-0812">Transmembrane</keyword>
<evidence type="ECO:0000256" key="1">
    <source>
        <dbReference type="SAM" id="Phobius"/>
    </source>
</evidence>
<name>A0A8D7FDK4_MUSAM</name>
<evidence type="ECO:0000259" key="3">
    <source>
        <dbReference type="Pfam" id="PF24865"/>
    </source>
</evidence>
<gene>
    <name evidence="4" type="ORF">GSMUA_211100.1</name>
</gene>
<accession>A0A8D7FDK4</accession>
<feature type="signal peptide" evidence="2">
    <location>
        <begin position="1"/>
        <end position="26"/>
    </location>
</feature>
<evidence type="ECO:0000313" key="4">
    <source>
        <dbReference type="EMBL" id="CAG1849524.1"/>
    </source>
</evidence>
<dbReference type="Pfam" id="PF24865">
    <property type="entry name" value="DUF7731"/>
    <property type="match status" value="1"/>
</dbReference>
<feature type="transmembrane region" description="Helical" evidence="1">
    <location>
        <begin position="155"/>
        <end position="176"/>
    </location>
</feature>
<protein>
    <submittedName>
        <fullName evidence="4">(wild Malaysian banana) hypothetical protein</fullName>
    </submittedName>
</protein>
<keyword evidence="1" id="KW-0472">Membrane</keyword>
<dbReference type="PANTHER" id="PTHR34366">
    <property type="entry name" value="OS07G0289901 PROTEIN-RELATED"/>
    <property type="match status" value="1"/>
</dbReference>